<dbReference type="InterPro" id="IPR036279">
    <property type="entry name" value="5-3_exonuclease_C_sf"/>
</dbReference>
<dbReference type="SMART" id="SM00482">
    <property type="entry name" value="POLAc"/>
    <property type="match status" value="1"/>
</dbReference>
<dbReference type="Gene3D" id="3.30.420.10">
    <property type="entry name" value="Ribonuclease H-like superfamily/Ribonuclease H"/>
    <property type="match status" value="1"/>
</dbReference>
<dbReference type="CDD" id="cd09898">
    <property type="entry name" value="H3TH_53EXO"/>
    <property type="match status" value="1"/>
</dbReference>
<feature type="domain" description="5'-3' exonuclease" evidence="18">
    <location>
        <begin position="6"/>
        <end position="277"/>
    </location>
</feature>
<dbReference type="InterPro" id="IPR008918">
    <property type="entry name" value="HhH2"/>
</dbReference>
<keyword evidence="16" id="KW-0378">Hydrolase</keyword>
<evidence type="ECO:0000256" key="1">
    <source>
        <dbReference type="ARBA" id="ARBA00007705"/>
    </source>
</evidence>
<protein>
    <recommendedName>
        <fullName evidence="4 15">DNA polymerase I</fullName>
        <ecNumber evidence="3 15">2.7.7.7</ecNumber>
    </recommendedName>
</protein>
<comment type="similarity">
    <text evidence="1 16">Belongs to the DNA polymerase type-A family.</text>
</comment>
<dbReference type="PANTHER" id="PTHR10133:SF27">
    <property type="entry name" value="DNA POLYMERASE NU"/>
    <property type="match status" value="1"/>
</dbReference>
<comment type="subunit">
    <text evidence="2">Single-chain monomer with multiple functions.</text>
</comment>
<dbReference type="FunFam" id="1.10.150.20:FF:000003">
    <property type="entry name" value="DNA polymerase I"/>
    <property type="match status" value="1"/>
</dbReference>
<keyword evidence="6 16" id="KW-0548">Nucleotidyltransferase</keyword>
<dbReference type="Pfam" id="PF01367">
    <property type="entry name" value="5_3_exonuc"/>
    <property type="match status" value="1"/>
</dbReference>
<evidence type="ECO:0000259" key="18">
    <source>
        <dbReference type="SMART" id="SM00475"/>
    </source>
</evidence>
<dbReference type="FunFam" id="1.10.150.20:FF:000002">
    <property type="entry name" value="DNA polymerase I"/>
    <property type="match status" value="1"/>
</dbReference>
<dbReference type="CDD" id="cd09859">
    <property type="entry name" value="PIN_53EXO"/>
    <property type="match status" value="1"/>
</dbReference>
<proteinExistence type="inferred from homology"/>
<evidence type="ECO:0000313" key="20">
    <source>
        <dbReference type="EMBL" id="RCL74381.1"/>
    </source>
</evidence>
<evidence type="ECO:0000256" key="16">
    <source>
        <dbReference type="RuleBase" id="RU004460"/>
    </source>
</evidence>
<dbReference type="FunFam" id="1.20.1060.10:FF:000001">
    <property type="entry name" value="DNA polymerase I"/>
    <property type="match status" value="1"/>
</dbReference>
<dbReference type="SMART" id="SM00279">
    <property type="entry name" value="HhH2"/>
    <property type="match status" value="1"/>
</dbReference>
<dbReference type="SMART" id="SM00475">
    <property type="entry name" value="53EXOc"/>
    <property type="match status" value="1"/>
</dbReference>
<evidence type="ECO:0000256" key="9">
    <source>
        <dbReference type="ARBA" id="ARBA00022763"/>
    </source>
</evidence>
<evidence type="ECO:0000256" key="7">
    <source>
        <dbReference type="ARBA" id="ARBA00022705"/>
    </source>
</evidence>
<keyword evidence="13 16" id="KW-0234">DNA repair</keyword>
<dbReference type="InterPro" id="IPR002421">
    <property type="entry name" value="5-3_exonuclease"/>
</dbReference>
<evidence type="ECO:0000256" key="13">
    <source>
        <dbReference type="ARBA" id="ARBA00023204"/>
    </source>
</evidence>
<dbReference type="NCBIfam" id="TIGR00593">
    <property type="entry name" value="pola"/>
    <property type="match status" value="1"/>
</dbReference>
<evidence type="ECO:0000256" key="11">
    <source>
        <dbReference type="ARBA" id="ARBA00022932"/>
    </source>
</evidence>
<dbReference type="GO" id="GO:0006261">
    <property type="term" value="P:DNA-templated DNA replication"/>
    <property type="evidence" value="ECO:0007669"/>
    <property type="project" value="UniProtKB-UniRule"/>
</dbReference>
<dbReference type="Gene3D" id="1.10.150.20">
    <property type="entry name" value="5' to 3' exonuclease, C-terminal subdomain"/>
    <property type="match status" value="2"/>
</dbReference>
<evidence type="ECO:0000256" key="10">
    <source>
        <dbReference type="ARBA" id="ARBA00022839"/>
    </source>
</evidence>
<dbReference type="InterPro" id="IPR020046">
    <property type="entry name" value="5-3_exonucl_a-hlix_arch_N"/>
</dbReference>
<feature type="coiled-coil region" evidence="17">
    <location>
        <begin position="216"/>
        <end position="243"/>
    </location>
</feature>
<dbReference type="AlphaFoldDB" id="A0A368DT38"/>
<evidence type="ECO:0000259" key="19">
    <source>
        <dbReference type="SMART" id="SM00482"/>
    </source>
</evidence>
<dbReference type="GO" id="GO:0003887">
    <property type="term" value="F:DNA-directed DNA polymerase activity"/>
    <property type="evidence" value="ECO:0007669"/>
    <property type="project" value="UniProtKB-UniRule"/>
</dbReference>
<dbReference type="InterPro" id="IPR036397">
    <property type="entry name" value="RNaseH_sf"/>
</dbReference>
<evidence type="ECO:0000256" key="17">
    <source>
        <dbReference type="SAM" id="Coils"/>
    </source>
</evidence>
<feature type="domain" description="DNA-directed DNA polymerase family A palm" evidence="19">
    <location>
        <begin position="682"/>
        <end position="888"/>
    </location>
</feature>
<keyword evidence="17" id="KW-0175">Coiled coil</keyword>
<organism evidence="20 21">
    <name type="scientific">PS1 clade bacterium</name>
    <dbReference type="NCBI Taxonomy" id="2175152"/>
    <lineage>
        <taxon>Bacteria</taxon>
        <taxon>Pseudomonadati</taxon>
        <taxon>Pseudomonadota</taxon>
        <taxon>Alphaproteobacteria</taxon>
        <taxon>PS1 clade</taxon>
    </lineage>
</organism>
<keyword evidence="11 16" id="KW-0239">DNA-directed DNA polymerase</keyword>
<dbReference type="InterPro" id="IPR019760">
    <property type="entry name" value="DNA-dir_DNA_pol_A_CS"/>
</dbReference>
<dbReference type="SUPFAM" id="SSF56672">
    <property type="entry name" value="DNA/RNA polymerases"/>
    <property type="match status" value="1"/>
</dbReference>
<keyword evidence="5 16" id="KW-0808">Transferase</keyword>
<evidence type="ECO:0000256" key="12">
    <source>
        <dbReference type="ARBA" id="ARBA00023125"/>
    </source>
</evidence>
<comment type="catalytic activity">
    <reaction evidence="14 16">
        <text>DNA(n) + a 2'-deoxyribonucleoside 5'-triphosphate = DNA(n+1) + diphosphate</text>
        <dbReference type="Rhea" id="RHEA:22508"/>
        <dbReference type="Rhea" id="RHEA-COMP:17339"/>
        <dbReference type="Rhea" id="RHEA-COMP:17340"/>
        <dbReference type="ChEBI" id="CHEBI:33019"/>
        <dbReference type="ChEBI" id="CHEBI:61560"/>
        <dbReference type="ChEBI" id="CHEBI:173112"/>
        <dbReference type="EC" id="2.7.7.7"/>
    </reaction>
</comment>
<dbReference type="SUPFAM" id="SSF53098">
    <property type="entry name" value="Ribonuclease H-like"/>
    <property type="match status" value="1"/>
</dbReference>
<dbReference type="NCBIfam" id="NF004397">
    <property type="entry name" value="PRK05755.1"/>
    <property type="match status" value="1"/>
</dbReference>
<reference evidence="20 21" key="1">
    <citation type="journal article" date="2018" name="Microbiome">
        <title>Fine metagenomic profile of the Mediterranean stratified and mixed water columns revealed by assembly and recruitment.</title>
        <authorList>
            <person name="Haro-Moreno J.M."/>
            <person name="Lopez-Perez M."/>
            <person name="De La Torre J.R."/>
            <person name="Picazo A."/>
            <person name="Camacho A."/>
            <person name="Rodriguez-Valera F."/>
        </authorList>
    </citation>
    <scope>NUCLEOTIDE SEQUENCE [LARGE SCALE GENOMIC DNA]</scope>
    <source>
        <strain evidence="20">MED-G57</strain>
    </source>
</reference>
<dbReference type="PRINTS" id="PR00868">
    <property type="entry name" value="DNAPOLI"/>
</dbReference>
<dbReference type="PANTHER" id="PTHR10133">
    <property type="entry name" value="DNA POLYMERASE I"/>
    <property type="match status" value="1"/>
</dbReference>
<evidence type="ECO:0000256" key="6">
    <source>
        <dbReference type="ARBA" id="ARBA00022695"/>
    </source>
</evidence>
<keyword evidence="10 16" id="KW-0269">Exonuclease</keyword>
<dbReference type="CDD" id="cd08637">
    <property type="entry name" value="DNA_pol_A_pol_I_C"/>
    <property type="match status" value="1"/>
</dbReference>
<dbReference type="InterPro" id="IPR029060">
    <property type="entry name" value="PIN-like_dom_sf"/>
</dbReference>
<dbReference type="SUPFAM" id="SSF47807">
    <property type="entry name" value="5' to 3' exonuclease, C-terminal subdomain"/>
    <property type="match status" value="1"/>
</dbReference>
<dbReference type="InterPro" id="IPR020045">
    <property type="entry name" value="DNA_polI_H3TH"/>
</dbReference>
<evidence type="ECO:0000256" key="14">
    <source>
        <dbReference type="ARBA" id="ARBA00049244"/>
    </source>
</evidence>
<evidence type="ECO:0000256" key="5">
    <source>
        <dbReference type="ARBA" id="ARBA00022679"/>
    </source>
</evidence>
<keyword evidence="9 16" id="KW-0227">DNA damage</keyword>
<keyword evidence="7 16" id="KW-0235">DNA replication</keyword>
<dbReference type="Gene3D" id="1.20.1060.10">
    <property type="entry name" value="Taq DNA Polymerase, Chain T, domain 4"/>
    <property type="match status" value="1"/>
</dbReference>
<dbReference type="InterPro" id="IPR001098">
    <property type="entry name" value="DNA-dir_DNA_pol_A_palm_dom"/>
</dbReference>
<evidence type="ECO:0000256" key="15">
    <source>
        <dbReference type="NCBIfam" id="TIGR00593"/>
    </source>
</evidence>
<keyword evidence="8" id="KW-0540">Nuclease</keyword>
<evidence type="ECO:0000256" key="4">
    <source>
        <dbReference type="ARBA" id="ARBA00020311"/>
    </source>
</evidence>
<dbReference type="InterPro" id="IPR012337">
    <property type="entry name" value="RNaseH-like_sf"/>
</dbReference>
<dbReference type="InterPro" id="IPR002298">
    <property type="entry name" value="DNA_polymerase_A"/>
</dbReference>
<dbReference type="InterPro" id="IPR043502">
    <property type="entry name" value="DNA/RNA_pol_sf"/>
</dbReference>
<dbReference type="Pfam" id="PF02739">
    <property type="entry name" value="5_3_exonuc_N"/>
    <property type="match status" value="1"/>
</dbReference>
<dbReference type="GO" id="GO:0003677">
    <property type="term" value="F:DNA binding"/>
    <property type="evidence" value="ECO:0007669"/>
    <property type="project" value="UniProtKB-UniRule"/>
</dbReference>
<dbReference type="EMBL" id="QOQD01000002">
    <property type="protein sequence ID" value="RCL74381.1"/>
    <property type="molecule type" value="Genomic_DNA"/>
</dbReference>
<keyword evidence="12 16" id="KW-0238">DNA-binding</keyword>
<dbReference type="Proteomes" id="UP000253570">
    <property type="component" value="Unassembled WGS sequence"/>
</dbReference>
<dbReference type="GO" id="GO:0006302">
    <property type="term" value="P:double-strand break repair"/>
    <property type="evidence" value="ECO:0007669"/>
    <property type="project" value="TreeGrafter"/>
</dbReference>
<evidence type="ECO:0000256" key="2">
    <source>
        <dbReference type="ARBA" id="ARBA00011541"/>
    </source>
</evidence>
<evidence type="ECO:0000256" key="3">
    <source>
        <dbReference type="ARBA" id="ARBA00012417"/>
    </source>
</evidence>
<dbReference type="InterPro" id="IPR018320">
    <property type="entry name" value="DNA_polymerase_1"/>
</dbReference>
<evidence type="ECO:0000256" key="8">
    <source>
        <dbReference type="ARBA" id="ARBA00022722"/>
    </source>
</evidence>
<name>A0A368DT38_9PROT</name>
<sequence length="925" mass="105421">MSKINSNSTLFLIDGSTFIFRAYFAMLRASQKRGNNFAKSDGTPTGAVMAFCNMMWKIINNGIDGIQPSHIAVIFDTKEKTFRNDIYPLYKANRDAPPDDLIPQFPIIHRAVEAFNIKSISLAGYEADDVIATYSKIATKHSAKTIIISGDKDLMQLINDNVQMYDPMPGRERFIDREGVFEKFGVYPEKVVDVQALAGDSTDNIPGVPGIGIKIAAELINEYGSLEDLLTNAENIKQNKRRENIIDFSDNARLSYKLALLDISSPIITNIDDLENIPINYEKIISFSREMELTNLINRIDNSFSQESQKIPSPELLPNINKEKNFSKSSINNAKEIIENLEITHDLKSIEEIRNAIKETINAESICIDMEIDDNRINKIVLTQNGIDLYIIEINNDKESKILYQEVLIEIKKLLEDPAINKIFYDYKYYLSFFRKEKISIQSFDDLSLMSYTINNGKIKHDFNSLTIAYQNKINIPLETINNVIRREEGDYKNTYRAGVIYKLWNILKIDLLKNGAIQIYEIIEKPLVSSLFEMENNGIKIDIADLRVLSEKFDIRIKMLEQEIHSIAGLDFNIASPKQLGEVLFNILKLDGAKKTKSGSWATGIEILEDLSLMGHTIADKIIEWRQLTKLKSTYTDSLPNFINQATGRIHTKFSQALTSTGRLSSSNPNLQNIPIRTAEGRMIRSAFIPEKNNSFISADYSQIELRVLSHVAKIDQLQNAFQDNLDIHKITASTIFNIPIDEVTEMHRYRAKAINFGIIYGISAFGLSKQIRISRKDSQEFINEYFKRFPGIKEYMNITIDSAKINEYVTTIFGRRCHFPEINSKNHPVRSFNERAAINAPIQGSAADIIKRAMIKIQQKIENDNMQSKMILQIHDELIFEVPSDETQAMENLIIENMENATEPLINFSVPLKVDIKVSKSWG</sequence>
<comment type="caution">
    <text evidence="20">The sequence shown here is derived from an EMBL/GenBank/DDBJ whole genome shotgun (WGS) entry which is preliminary data.</text>
</comment>
<dbReference type="Gene3D" id="3.40.50.1010">
    <property type="entry name" value="5'-nuclease"/>
    <property type="match status" value="1"/>
</dbReference>
<dbReference type="SUPFAM" id="SSF88723">
    <property type="entry name" value="PIN domain-like"/>
    <property type="match status" value="1"/>
</dbReference>
<dbReference type="EC" id="2.7.7.7" evidence="3 15"/>
<dbReference type="PROSITE" id="PS00447">
    <property type="entry name" value="DNA_POLYMERASE_A"/>
    <property type="match status" value="1"/>
</dbReference>
<evidence type="ECO:0000313" key="21">
    <source>
        <dbReference type="Proteomes" id="UP000253570"/>
    </source>
</evidence>
<dbReference type="Pfam" id="PF00476">
    <property type="entry name" value="DNA_pol_A"/>
    <property type="match status" value="1"/>
</dbReference>
<gene>
    <name evidence="16" type="primary">polA</name>
    <name evidence="20" type="ORF">DBW71_01250</name>
</gene>
<dbReference type="Gene3D" id="3.30.70.370">
    <property type="match status" value="1"/>
</dbReference>
<comment type="function">
    <text evidence="16">In addition to polymerase activity, this DNA polymerase exhibits 5'-3' exonuclease activity.</text>
</comment>
<accession>A0A368DT38</accession>
<dbReference type="GO" id="GO:0008409">
    <property type="term" value="F:5'-3' exonuclease activity"/>
    <property type="evidence" value="ECO:0007669"/>
    <property type="project" value="UniProtKB-UniRule"/>
</dbReference>